<dbReference type="EC" id="2.4.1.198" evidence="2"/>
<dbReference type="GO" id="GO:0006506">
    <property type="term" value="P:GPI anchor biosynthetic process"/>
    <property type="evidence" value="ECO:0007669"/>
    <property type="project" value="UniProtKB-UniPathway"/>
</dbReference>
<dbReference type="EMBL" id="JAFJZO010000033">
    <property type="protein sequence ID" value="KAG5495139.1"/>
    <property type="molecule type" value="Genomic_DNA"/>
</dbReference>
<name>A0A836L1U6_9TRYP</name>
<dbReference type="Pfam" id="PF00534">
    <property type="entry name" value="Glycos_transf_1"/>
    <property type="match status" value="1"/>
</dbReference>
<dbReference type="PANTHER" id="PTHR45871:SF1">
    <property type="entry name" value="PHOSPHATIDYLINOSITOL N-ACETYLGLUCOSAMINYLTRANSFERASE SUBUNIT A"/>
    <property type="match status" value="1"/>
</dbReference>
<keyword evidence="7" id="KW-0472">Membrane</keyword>
<evidence type="ECO:0000256" key="2">
    <source>
        <dbReference type="ARBA" id="ARBA00012420"/>
    </source>
</evidence>
<accession>A0A836L1U6</accession>
<dbReference type="Pfam" id="PF08288">
    <property type="entry name" value="PIGA"/>
    <property type="match status" value="1"/>
</dbReference>
<keyword evidence="7" id="KW-0812">Transmembrane</keyword>
<protein>
    <recommendedName>
        <fullName evidence="2">phosphatidylinositol N-acetylglucosaminyltransferase</fullName>
        <ecNumber evidence="2">2.4.1.198</ecNumber>
    </recommendedName>
    <alternativeName>
        <fullName evidence="6">GlcNAc-PI synthesis protein</fullName>
    </alternativeName>
</protein>
<sequence>MTASDCTPLLYPSITPCYVYYPAHSSSSSSSPPNAHIFNLIYCFIPPKVLVIENRGSKQIYTMGRHRIAMVSDFFFPGFGGVEVHIYNVALCLMRRGHKVIIITRAYGDRVGIRYYTNGLKVYYLPMLAAKLPPGSVTLPTWLGAFPLLRTIFIREDINVVHGHQTTSNLCHEAMFHAGTMSIKTCFTDHSLFGFADAASININKVLVWSLRTVDQVICVSNTSRENTVLRARIAPQRASVIPNATDTSVFTPPDDLKYKSWASKIDKEGLTIVVITRLVYRKGADLFVDVIPEICRRHPEIKWVIGGDGPRRSQLEQMIERHSLMDRVKMLGALKHSDVKSVLNQGQIFLNCSLTEAFCIALIEAASCGLLCVSTKVGGVPEVLPPPMLLLADADPSSIVDALEKAITDVPYHSPWTLHDNCKEFYSWDWVAERTERVYDRIMEMPLLSLYERLMNYASVGPLFGLVCWILCSLDWILYMLMEYWIPRETIDIAPDFPMSSYLRNKEKIMKNSG</sequence>
<comment type="caution">
    <text evidence="10">The sequence shown here is derived from an EMBL/GenBank/DDBJ whole genome shotgun (WGS) entry which is preliminary data.</text>
</comment>
<feature type="domain" description="PIGA GPI anchor biosynthesis" evidence="9">
    <location>
        <begin position="106"/>
        <end position="197"/>
    </location>
</feature>
<dbReference type="GO" id="GO:0017176">
    <property type="term" value="F:phosphatidylinositol N-acetylglucosaminyltransferase activity"/>
    <property type="evidence" value="ECO:0007669"/>
    <property type="project" value="UniProtKB-EC"/>
</dbReference>
<dbReference type="OrthoDB" id="734129at2759"/>
<dbReference type="SUPFAM" id="SSF53756">
    <property type="entry name" value="UDP-Glycosyltransferase/glycogen phosphorylase"/>
    <property type="match status" value="1"/>
</dbReference>
<keyword evidence="11" id="KW-1185">Reference proteome</keyword>
<evidence type="ECO:0000256" key="4">
    <source>
        <dbReference type="ARBA" id="ARBA00022676"/>
    </source>
</evidence>
<proteinExistence type="predicted"/>
<dbReference type="InterPro" id="IPR013234">
    <property type="entry name" value="PIGA_GPI_anchor_biosynthesis"/>
</dbReference>
<dbReference type="FunFam" id="3.40.50.2000:FF:000093">
    <property type="entry name" value="UDP-GlcNAc:PI a1-6 GlcNAc-transferase"/>
    <property type="match status" value="1"/>
</dbReference>
<evidence type="ECO:0000259" key="9">
    <source>
        <dbReference type="Pfam" id="PF08288"/>
    </source>
</evidence>
<evidence type="ECO:0000313" key="10">
    <source>
        <dbReference type="EMBL" id="KAG5495139.1"/>
    </source>
</evidence>
<evidence type="ECO:0000259" key="8">
    <source>
        <dbReference type="Pfam" id="PF00534"/>
    </source>
</evidence>
<dbReference type="GO" id="GO:0000506">
    <property type="term" value="C:glycosylphosphatidylinositol-N-acetylglucosaminyltransferase (GPI-GnT) complex"/>
    <property type="evidence" value="ECO:0007669"/>
    <property type="project" value="InterPro"/>
</dbReference>
<evidence type="ECO:0000256" key="6">
    <source>
        <dbReference type="ARBA" id="ARBA00032160"/>
    </source>
</evidence>
<feature type="domain" description="Glycosyl transferase family 1" evidence="8">
    <location>
        <begin position="262"/>
        <end position="410"/>
    </location>
</feature>
<gene>
    <name evidence="10" type="ORF">JKF63_02193</name>
</gene>
<evidence type="ECO:0000256" key="3">
    <source>
        <dbReference type="ARBA" id="ARBA00022502"/>
    </source>
</evidence>
<keyword evidence="7" id="KW-1133">Transmembrane helix</keyword>
<feature type="transmembrane region" description="Helical" evidence="7">
    <location>
        <begin position="455"/>
        <end position="479"/>
    </location>
</feature>
<evidence type="ECO:0000256" key="5">
    <source>
        <dbReference type="ARBA" id="ARBA00022679"/>
    </source>
</evidence>
<reference evidence="10 11" key="1">
    <citation type="submission" date="2021-02" db="EMBL/GenBank/DDBJ databases">
        <title>Porcisia hertigi Genome sequencing and assembly.</title>
        <authorList>
            <person name="Almutairi H."/>
            <person name="Gatherer D."/>
        </authorList>
    </citation>
    <scope>NUCLEOTIDE SEQUENCE [LARGE SCALE GENOMIC DNA]</scope>
    <source>
        <strain evidence="10 11">C119</strain>
    </source>
</reference>
<keyword evidence="3" id="KW-0337">GPI-anchor biosynthesis</keyword>
<evidence type="ECO:0000256" key="7">
    <source>
        <dbReference type="SAM" id="Phobius"/>
    </source>
</evidence>
<dbReference type="Proteomes" id="UP000674318">
    <property type="component" value="Unassembled WGS sequence"/>
</dbReference>
<evidence type="ECO:0000313" key="11">
    <source>
        <dbReference type="Proteomes" id="UP000674318"/>
    </source>
</evidence>
<dbReference type="CDD" id="cd03796">
    <property type="entry name" value="GT4_PIG-A-like"/>
    <property type="match status" value="1"/>
</dbReference>
<organism evidence="10 11">
    <name type="scientific">Porcisia hertigi</name>
    <dbReference type="NCBI Taxonomy" id="2761500"/>
    <lineage>
        <taxon>Eukaryota</taxon>
        <taxon>Discoba</taxon>
        <taxon>Euglenozoa</taxon>
        <taxon>Kinetoplastea</taxon>
        <taxon>Metakinetoplastina</taxon>
        <taxon>Trypanosomatida</taxon>
        <taxon>Trypanosomatidae</taxon>
        <taxon>Leishmaniinae</taxon>
        <taxon>Porcisia</taxon>
    </lineage>
</organism>
<keyword evidence="4" id="KW-0328">Glycosyltransferase</keyword>
<dbReference type="GeneID" id="94288311"/>
<evidence type="ECO:0000256" key="1">
    <source>
        <dbReference type="ARBA" id="ARBA00004687"/>
    </source>
</evidence>
<dbReference type="AlphaFoldDB" id="A0A836L1U6"/>
<dbReference type="UniPathway" id="UPA00196"/>
<dbReference type="FunFam" id="3.40.50.2000:FF:000350">
    <property type="entry name" value="UDP-GlcNAc:PI a1-6 GlcNAc-transferase"/>
    <property type="match status" value="1"/>
</dbReference>
<comment type="pathway">
    <text evidence="1">Glycolipid biosynthesis; glycosylphosphatidylinositol-anchor biosynthesis.</text>
</comment>
<dbReference type="RefSeq" id="XP_067754391.1">
    <property type="nucleotide sequence ID" value="XM_067898234.1"/>
</dbReference>
<dbReference type="InterPro" id="IPR001296">
    <property type="entry name" value="Glyco_trans_1"/>
</dbReference>
<dbReference type="Gene3D" id="3.40.50.2000">
    <property type="entry name" value="Glycogen Phosphorylase B"/>
    <property type="match status" value="2"/>
</dbReference>
<dbReference type="KEGG" id="phet:94288311"/>
<dbReference type="InterPro" id="IPR039507">
    <property type="entry name" value="PIG-A/GPI3"/>
</dbReference>
<dbReference type="PANTHER" id="PTHR45871">
    <property type="entry name" value="N-ACETYLGLUCOSAMINYL-PHOSPHATIDYLINOSITOL BIOSYNTHETIC PROTEIN"/>
    <property type="match status" value="1"/>
</dbReference>
<keyword evidence="5" id="KW-0808">Transferase</keyword>